<gene>
    <name evidence="2" type="ORF">SAMN05444008_10499</name>
</gene>
<proteinExistence type="predicted"/>
<protein>
    <recommendedName>
        <fullName evidence="4">LTXXQ motif family protein</fullName>
    </recommendedName>
</protein>
<dbReference type="OrthoDB" id="660497at2"/>
<organism evidence="2 3">
    <name type="scientific">Cnuella takakiae</name>
    <dbReference type="NCBI Taxonomy" id="1302690"/>
    <lineage>
        <taxon>Bacteria</taxon>
        <taxon>Pseudomonadati</taxon>
        <taxon>Bacteroidota</taxon>
        <taxon>Chitinophagia</taxon>
        <taxon>Chitinophagales</taxon>
        <taxon>Chitinophagaceae</taxon>
        <taxon>Cnuella</taxon>
    </lineage>
</organism>
<reference evidence="2 3" key="1">
    <citation type="submission" date="2016-11" db="EMBL/GenBank/DDBJ databases">
        <authorList>
            <person name="Jaros S."/>
            <person name="Januszkiewicz K."/>
            <person name="Wedrychowicz H."/>
        </authorList>
    </citation>
    <scope>NUCLEOTIDE SEQUENCE [LARGE SCALE GENOMIC DNA]</scope>
    <source>
        <strain evidence="2 3">DSM 26897</strain>
    </source>
</reference>
<evidence type="ECO:0008006" key="4">
    <source>
        <dbReference type="Google" id="ProtNLM"/>
    </source>
</evidence>
<dbReference type="RefSeq" id="WP_073041201.1">
    <property type="nucleotide sequence ID" value="NZ_FQUO01000004.1"/>
</dbReference>
<sequence>MKKALLLLLPFLSFLVSHAQMPADEIQLVQQLWGKEKKAIIGDYLQLTEKEGSAFWPLYDQYQVAQSKISGERLNLMGNYTRQYSTLTDKQAQNLAKGFLSNNKAMGKLQQRYFKKMSKQVGPLQAARFMQAESYIDTKIKSALSEYIPFIREGKALTSSVH</sequence>
<evidence type="ECO:0000313" key="3">
    <source>
        <dbReference type="Proteomes" id="UP000184368"/>
    </source>
</evidence>
<evidence type="ECO:0000313" key="2">
    <source>
        <dbReference type="EMBL" id="SHE98921.1"/>
    </source>
</evidence>
<dbReference type="STRING" id="1302690.BUE76_14670"/>
<dbReference type="EMBL" id="FQUO01000004">
    <property type="protein sequence ID" value="SHE98921.1"/>
    <property type="molecule type" value="Genomic_DNA"/>
</dbReference>
<keyword evidence="1" id="KW-0732">Signal</keyword>
<accession>A0A1M4XZJ9</accession>
<feature type="chain" id="PRO_5012770378" description="LTXXQ motif family protein" evidence="1">
    <location>
        <begin position="20"/>
        <end position="162"/>
    </location>
</feature>
<name>A0A1M4XZJ9_9BACT</name>
<dbReference type="AlphaFoldDB" id="A0A1M4XZJ9"/>
<feature type="signal peptide" evidence="1">
    <location>
        <begin position="1"/>
        <end position="19"/>
    </location>
</feature>
<evidence type="ECO:0000256" key="1">
    <source>
        <dbReference type="SAM" id="SignalP"/>
    </source>
</evidence>
<dbReference type="Proteomes" id="UP000184368">
    <property type="component" value="Unassembled WGS sequence"/>
</dbReference>
<keyword evidence="3" id="KW-1185">Reference proteome</keyword>